<dbReference type="GO" id="GO:0048039">
    <property type="term" value="F:ubiquinone binding"/>
    <property type="evidence" value="ECO:0007669"/>
    <property type="project" value="TreeGrafter"/>
</dbReference>
<comment type="similarity">
    <text evidence="2 12">Belongs to the CybS family.</text>
</comment>
<dbReference type="InterPro" id="IPR034804">
    <property type="entry name" value="SQR/QFR_C/D"/>
</dbReference>
<feature type="binding site" evidence="10">
    <location>
        <position position="88"/>
    </location>
    <ligand>
        <name>a ubiquinone</name>
        <dbReference type="ChEBI" id="CHEBI:16389"/>
        <note>ligand shared with IP/SDHB</note>
    </ligand>
</feature>
<reference evidence="13" key="1">
    <citation type="submission" date="2022-06" db="EMBL/GenBank/DDBJ databases">
        <title>Genome Sequence of Candolleomyces eurysporus.</title>
        <authorList>
            <person name="Buettner E."/>
        </authorList>
    </citation>
    <scope>NUCLEOTIDE SEQUENCE</scope>
    <source>
        <strain evidence="13">VTCC 930004</strain>
    </source>
</reference>
<dbReference type="GO" id="GO:0020037">
    <property type="term" value="F:heme binding"/>
    <property type="evidence" value="ECO:0007669"/>
    <property type="project" value="TreeGrafter"/>
</dbReference>
<dbReference type="OrthoDB" id="18577at2759"/>
<protein>
    <recommendedName>
        <fullName evidence="12">Succinate dehydrogenase [ubiquinone] cytochrome b small subunit</fullName>
    </recommendedName>
</protein>
<proteinExistence type="inferred from homology"/>
<keyword evidence="11" id="KW-0408">Iron</keyword>
<evidence type="ECO:0000256" key="6">
    <source>
        <dbReference type="ARBA" id="ARBA00022946"/>
    </source>
</evidence>
<dbReference type="EMBL" id="JANBPK010001219">
    <property type="protein sequence ID" value="KAJ2924476.1"/>
    <property type="molecule type" value="Genomic_DNA"/>
</dbReference>
<evidence type="ECO:0000256" key="1">
    <source>
        <dbReference type="ARBA" id="ARBA00004448"/>
    </source>
</evidence>
<dbReference type="Proteomes" id="UP001140091">
    <property type="component" value="Unassembled WGS sequence"/>
</dbReference>
<comment type="subcellular location">
    <subcellularLocation>
        <location evidence="1 12">Mitochondrion inner membrane</location>
        <topology evidence="1 12">Multi-pass membrane protein</topology>
    </subcellularLocation>
</comment>
<evidence type="ECO:0000256" key="10">
    <source>
        <dbReference type="PIRSR" id="PIRSR607992-1"/>
    </source>
</evidence>
<keyword evidence="3" id="KW-0813">Transport</keyword>
<evidence type="ECO:0000256" key="5">
    <source>
        <dbReference type="ARBA" id="ARBA00022792"/>
    </source>
</evidence>
<dbReference type="Pfam" id="PF05328">
    <property type="entry name" value="CybS"/>
    <property type="match status" value="1"/>
</dbReference>
<gene>
    <name evidence="13" type="ORF">H1R20_g12614</name>
</gene>
<evidence type="ECO:0000256" key="7">
    <source>
        <dbReference type="ARBA" id="ARBA00022989"/>
    </source>
</evidence>
<evidence type="ECO:0000256" key="8">
    <source>
        <dbReference type="ARBA" id="ARBA00023128"/>
    </source>
</evidence>
<feature type="non-terminal residue" evidence="13">
    <location>
        <position position="1"/>
    </location>
</feature>
<dbReference type="InterPro" id="IPR007992">
    <property type="entry name" value="CybS"/>
</dbReference>
<evidence type="ECO:0000256" key="4">
    <source>
        <dbReference type="ARBA" id="ARBA00022692"/>
    </source>
</evidence>
<dbReference type="GO" id="GO:0006121">
    <property type="term" value="P:mitochondrial electron transport, succinate to ubiquinone"/>
    <property type="evidence" value="ECO:0007669"/>
    <property type="project" value="TreeGrafter"/>
</dbReference>
<comment type="caution">
    <text evidence="13">The sequence shown here is derived from an EMBL/GenBank/DDBJ whole genome shotgun (WGS) entry which is preliminary data.</text>
</comment>
<keyword evidence="7" id="KW-1133">Transmembrane helix</keyword>
<feature type="binding site" description="axial binding residue" evidence="11">
    <location>
        <position position="76"/>
    </location>
    <ligand>
        <name>heme b</name>
        <dbReference type="ChEBI" id="CHEBI:60344"/>
        <note>ligand shared with SDHC</note>
    </ligand>
    <ligandPart>
        <name>Fe</name>
        <dbReference type="ChEBI" id="CHEBI:18248"/>
    </ligandPart>
</feature>
<dbReference type="Gene3D" id="1.20.1300.10">
    <property type="entry name" value="Fumarate reductase/succinate dehydrogenase, transmembrane subunit"/>
    <property type="match status" value="1"/>
</dbReference>
<accession>A0A9W8IW70</accession>
<keyword evidence="8 12" id="KW-0496">Mitochondrion</keyword>
<evidence type="ECO:0000313" key="14">
    <source>
        <dbReference type="Proteomes" id="UP001140091"/>
    </source>
</evidence>
<keyword evidence="14" id="KW-1185">Reference proteome</keyword>
<sequence>MSTSLLVRSTLPRALAHRAVLRTAAIQGMLQSHYKRGLWLTSGFSTQQLDFEACLRSWWTNFPIVDGLLGLSLVIHSHLGFDQAVVDYLHTRKFPVIGRIATWGLRTLTAATLIGVYQFNTNDIGLTELIAKVWTA</sequence>
<organism evidence="13 14">
    <name type="scientific">Candolleomyces eurysporus</name>
    <dbReference type="NCBI Taxonomy" id="2828524"/>
    <lineage>
        <taxon>Eukaryota</taxon>
        <taxon>Fungi</taxon>
        <taxon>Dikarya</taxon>
        <taxon>Basidiomycota</taxon>
        <taxon>Agaricomycotina</taxon>
        <taxon>Agaricomycetes</taxon>
        <taxon>Agaricomycetidae</taxon>
        <taxon>Agaricales</taxon>
        <taxon>Agaricineae</taxon>
        <taxon>Psathyrellaceae</taxon>
        <taxon>Candolleomyces</taxon>
    </lineage>
</organism>
<keyword evidence="9 12" id="KW-0472">Membrane</keyword>
<dbReference type="AlphaFoldDB" id="A0A9W8IW70"/>
<dbReference type="GO" id="GO:0005743">
    <property type="term" value="C:mitochondrial inner membrane"/>
    <property type="evidence" value="ECO:0007669"/>
    <property type="project" value="UniProtKB-SubCell"/>
</dbReference>
<evidence type="ECO:0000256" key="3">
    <source>
        <dbReference type="ARBA" id="ARBA00022448"/>
    </source>
</evidence>
<name>A0A9W8IW70_9AGAR</name>
<evidence type="ECO:0000256" key="11">
    <source>
        <dbReference type="PIRSR" id="PIRSR607992-2"/>
    </source>
</evidence>
<dbReference type="GO" id="GO:0046872">
    <property type="term" value="F:metal ion binding"/>
    <property type="evidence" value="ECO:0007669"/>
    <property type="project" value="UniProtKB-KW"/>
</dbReference>
<dbReference type="PANTHER" id="PTHR13337">
    <property type="entry name" value="SUCCINATE DEHYDROGENASE"/>
    <property type="match status" value="1"/>
</dbReference>
<dbReference type="PANTHER" id="PTHR13337:SF2">
    <property type="entry name" value="SUCCINATE DEHYDROGENASE [UBIQUINONE] CYTOCHROME B SMALL SUBUNIT, MITOCHONDRIAL"/>
    <property type="match status" value="1"/>
</dbReference>
<keyword evidence="5 12" id="KW-0999">Mitochondrion inner membrane</keyword>
<evidence type="ECO:0000256" key="2">
    <source>
        <dbReference type="ARBA" id="ARBA00007294"/>
    </source>
</evidence>
<keyword evidence="4" id="KW-0812">Transmembrane</keyword>
<evidence type="ECO:0000256" key="12">
    <source>
        <dbReference type="RuleBase" id="RU364031"/>
    </source>
</evidence>
<keyword evidence="11" id="KW-0479">Metal-binding</keyword>
<evidence type="ECO:0000313" key="13">
    <source>
        <dbReference type="EMBL" id="KAJ2924476.1"/>
    </source>
</evidence>
<keyword evidence="6 12" id="KW-0809">Transit peptide</keyword>
<evidence type="ECO:0000256" key="9">
    <source>
        <dbReference type="ARBA" id="ARBA00023136"/>
    </source>
</evidence>
<dbReference type="GO" id="GO:0006099">
    <property type="term" value="P:tricarboxylic acid cycle"/>
    <property type="evidence" value="ECO:0007669"/>
    <property type="project" value="TreeGrafter"/>
</dbReference>